<dbReference type="Pfam" id="PF00817">
    <property type="entry name" value="IMS"/>
    <property type="match status" value="1"/>
</dbReference>
<evidence type="ECO:0000256" key="1">
    <source>
        <dbReference type="ARBA" id="ARBA00022763"/>
    </source>
</evidence>
<sequence>MTVCFPSPPLSLFQQTTSRRILALFFPHLPTDRIARRYWGASWRSTGRPDHPPLVCTGRMKNAMRLTAVDEIGVAIGLKPGQGLAEARAICPALDAVIADEAAERRFLEGIADWCDRYTPLVAIEGGDGLFLDITGCSHLLGGEELLLGDILKRLFEMGLDARGAISSTPGLSWAMARFGGNGTVAERHTKSVPASFPVAACRLPEETVLALRKTGLKRVGDLLAAPRAPLARRFGPLPLLRLDQMLGREDEPISPRRPVADLSVERCLAEPLQCEEAILQLVQRMAVTLKTELEARCQGGRRFELLLFRVDGRVFRIGVGSSVPLRDPTGISCLFSERLVALHDDLDTGYGFEIMRLNVLQAETLHRLQSDFVGGAPVETALATFVDQAVARFGPDCLVRPVLQESHVPERASLLPSVTDLMGIVSPPDVGQKEAGTGWPVRARRPIRLLKVPEIIEAAAEAPEGPPMSFRWRRCLHRVRRAEGPEKLAMEWWIDGEEAPARNYFQVEDDEGHRYWLFREGAYVSNAEMPRWFMHGVFA</sequence>
<dbReference type="EMBL" id="SDVB01000311">
    <property type="protein sequence ID" value="RYC04714.1"/>
    <property type="molecule type" value="Genomic_DNA"/>
</dbReference>
<name>A0A4Q2SKX8_9HYPH</name>
<keyword evidence="4" id="KW-1185">Reference proteome</keyword>
<gene>
    <name evidence="3" type="ORF">EUU22_21420</name>
</gene>
<proteinExistence type="predicted"/>
<comment type="caution">
    <text evidence="3">The sequence shown here is derived from an EMBL/GenBank/DDBJ whole genome shotgun (WGS) entry which is preliminary data.</text>
</comment>
<keyword evidence="1" id="KW-0227">DNA damage</keyword>
<dbReference type="SUPFAM" id="SSF56672">
    <property type="entry name" value="DNA/RNA polymerases"/>
    <property type="match status" value="1"/>
</dbReference>
<dbReference type="PANTHER" id="PTHR35369">
    <property type="entry name" value="BLR3025 PROTEIN-RELATED"/>
    <property type="match status" value="1"/>
</dbReference>
<dbReference type="CDD" id="cd03468">
    <property type="entry name" value="PolY_like"/>
    <property type="match status" value="1"/>
</dbReference>
<accession>A0A4Q2SKX8</accession>
<dbReference type="InterPro" id="IPR050356">
    <property type="entry name" value="SulA_CellDiv_inhibitor"/>
</dbReference>
<evidence type="ECO:0000313" key="4">
    <source>
        <dbReference type="Proteomes" id="UP000291088"/>
    </source>
</evidence>
<dbReference type="OrthoDB" id="9788640at2"/>
<dbReference type="PANTHER" id="PTHR35369:SF2">
    <property type="entry name" value="BLR3025 PROTEIN"/>
    <property type="match status" value="1"/>
</dbReference>
<dbReference type="GO" id="GO:0006281">
    <property type="term" value="P:DNA repair"/>
    <property type="evidence" value="ECO:0007669"/>
    <property type="project" value="InterPro"/>
</dbReference>
<evidence type="ECO:0000313" key="3">
    <source>
        <dbReference type="EMBL" id="RYC04714.1"/>
    </source>
</evidence>
<dbReference type="AlphaFoldDB" id="A0A4Q2SKX8"/>
<dbReference type="InterPro" id="IPR043502">
    <property type="entry name" value="DNA/RNA_pol_sf"/>
</dbReference>
<dbReference type="InterPro" id="IPR001126">
    <property type="entry name" value="UmuC"/>
</dbReference>
<reference evidence="3 4" key="1">
    <citation type="submission" date="2019-01" db="EMBL/GenBank/DDBJ databases">
        <authorList>
            <person name="Deng T."/>
        </authorList>
    </citation>
    <scope>NUCLEOTIDE SEQUENCE [LARGE SCALE GENOMIC DNA]</scope>
    <source>
        <strain evidence="3 4">F8825</strain>
    </source>
</reference>
<organism evidence="3 4">
    <name type="scientific">Ciceribacter ferrooxidans</name>
    <dbReference type="NCBI Taxonomy" id="2509717"/>
    <lineage>
        <taxon>Bacteria</taxon>
        <taxon>Pseudomonadati</taxon>
        <taxon>Pseudomonadota</taxon>
        <taxon>Alphaproteobacteria</taxon>
        <taxon>Hyphomicrobiales</taxon>
        <taxon>Rhizobiaceae</taxon>
        <taxon>Ciceribacter</taxon>
    </lineage>
</organism>
<dbReference type="Proteomes" id="UP000291088">
    <property type="component" value="Unassembled WGS sequence"/>
</dbReference>
<protein>
    <submittedName>
        <fullName evidence="3">DNA polymerase Y family protein</fullName>
    </submittedName>
</protein>
<feature type="domain" description="UmuC" evidence="2">
    <location>
        <begin position="52"/>
        <end position="175"/>
    </location>
</feature>
<evidence type="ECO:0000259" key="2">
    <source>
        <dbReference type="Pfam" id="PF00817"/>
    </source>
</evidence>